<proteinExistence type="predicted"/>
<accession>A0A0E9SVG4</accession>
<sequence>MMMILVLAFVFFTNLVCLP</sequence>
<reference evidence="1" key="2">
    <citation type="journal article" date="2015" name="Fish Shellfish Immunol.">
        <title>Early steps in the European eel (Anguilla anguilla)-Vibrio vulnificus interaction in the gills: Role of the RtxA13 toxin.</title>
        <authorList>
            <person name="Callol A."/>
            <person name="Pajuelo D."/>
            <person name="Ebbesson L."/>
            <person name="Teles M."/>
            <person name="MacKenzie S."/>
            <person name="Amaro C."/>
        </authorList>
    </citation>
    <scope>NUCLEOTIDE SEQUENCE</scope>
</reference>
<dbReference type="AlphaFoldDB" id="A0A0E9SVG4"/>
<protein>
    <submittedName>
        <fullName evidence="1">Uncharacterized protein</fullName>
    </submittedName>
</protein>
<dbReference type="EMBL" id="GBXM01064029">
    <property type="protein sequence ID" value="JAH44548.1"/>
    <property type="molecule type" value="Transcribed_RNA"/>
</dbReference>
<name>A0A0E9SVG4_ANGAN</name>
<evidence type="ECO:0000313" key="1">
    <source>
        <dbReference type="EMBL" id="JAH44548.1"/>
    </source>
</evidence>
<reference evidence="1" key="1">
    <citation type="submission" date="2014-11" db="EMBL/GenBank/DDBJ databases">
        <authorList>
            <person name="Amaro Gonzalez C."/>
        </authorList>
    </citation>
    <scope>NUCLEOTIDE SEQUENCE</scope>
</reference>
<organism evidence="1">
    <name type="scientific">Anguilla anguilla</name>
    <name type="common">European freshwater eel</name>
    <name type="synonym">Muraena anguilla</name>
    <dbReference type="NCBI Taxonomy" id="7936"/>
    <lineage>
        <taxon>Eukaryota</taxon>
        <taxon>Metazoa</taxon>
        <taxon>Chordata</taxon>
        <taxon>Craniata</taxon>
        <taxon>Vertebrata</taxon>
        <taxon>Euteleostomi</taxon>
        <taxon>Actinopterygii</taxon>
        <taxon>Neopterygii</taxon>
        <taxon>Teleostei</taxon>
        <taxon>Anguilliformes</taxon>
        <taxon>Anguillidae</taxon>
        <taxon>Anguilla</taxon>
    </lineage>
</organism>